<accession>A0A6A8DGV4</accession>
<dbReference type="Pfam" id="PF02690">
    <property type="entry name" value="Na_Pi_cotrans"/>
    <property type="match status" value="2"/>
</dbReference>
<evidence type="ECO:0000256" key="3">
    <source>
        <dbReference type="ARBA" id="ARBA00022692"/>
    </source>
</evidence>
<dbReference type="InterPro" id="IPR003841">
    <property type="entry name" value="Na/Pi_transpt"/>
</dbReference>
<feature type="transmembrane region" description="Helical" evidence="6">
    <location>
        <begin position="223"/>
        <end position="246"/>
    </location>
</feature>
<sequence length="356" mass="39511">MSNDNYNIMYFFGQLFFKCYLFFKKSRYKSHENNHVYHPCPYNDIEVNNVTDLLSLTAVFIMLFFLGMSILKVGLYQLSFEKMQFLLTKFTQNIYLGIITGIVTTAILQSSSLIMVLTIGFVSIGFLTFKQSIGIMFGANIGTTMTGELLTFTFIPEISFVIVGAIMLLINNRIIFGVGAIVFGLGTIFVSLEGFESLSYYITQMPALSQTISFTSSEPKIGVLVGAVVSAIIQSSSATIGITMSFLNEEILQLTPSIAIVLGANIGTCFTSVLAMIGSKREAKLVGMAHIWFNIIGVLLFLPFLSWLTDIAEILAVDPKQQLAHISVLFNILTVLIFLPFIQLFEAFIRLLHSTK</sequence>
<protein>
    <submittedName>
        <fullName evidence="7">Na/Pi cotransporter family protein</fullName>
    </submittedName>
</protein>
<dbReference type="GO" id="GO:0005436">
    <property type="term" value="F:sodium:phosphate symporter activity"/>
    <property type="evidence" value="ECO:0007669"/>
    <property type="project" value="InterPro"/>
</dbReference>
<gene>
    <name evidence="7" type="ORF">GH741_10320</name>
</gene>
<dbReference type="GO" id="GO:0044341">
    <property type="term" value="P:sodium-dependent phosphate transport"/>
    <property type="evidence" value="ECO:0007669"/>
    <property type="project" value="InterPro"/>
</dbReference>
<organism evidence="7 8">
    <name type="scientific">Aquibacillus halophilus</name>
    <dbReference type="NCBI Taxonomy" id="930132"/>
    <lineage>
        <taxon>Bacteria</taxon>
        <taxon>Bacillati</taxon>
        <taxon>Bacillota</taxon>
        <taxon>Bacilli</taxon>
        <taxon>Bacillales</taxon>
        <taxon>Bacillaceae</taxon>
        <taxon>Aquibacillus</taxon>
    </lineage>
</organism>
<keyword evidence="5 6" id="KW-0472">Membrane</keyword>
<dbReference type="EMBL" id="WJNG01000007">
    <property type="protein sequence ID" value="MRH43079.1"/>
    <property type="molecule type" value="Genomic_DNA"/>
</dbReference>
<name>A0A6A8DGV4_9BACI</name>
<keyword evidence="8" id="KW-1185">Reference proteome</keyword>
<dbReference type="AlphaFoldDB" id="A0A6A8DGV4"/>
<keyword evidence="4 6" id="KW-1133">Transmembrane helix</keyword>
<dbReference type="PANTHER" id="PTHR10010">
    <property type="entry name" value="SOLUTE CARRIER FAMILY 34 SODIUM PHOSPHATE , MEMBER 2-RELATED"/>
    <property type="match status" value="1"/>
</dbReference>
<dbReference type="InterPro" id="IPR004633">
    <property type="entry name" value="NaPi_cotrn-rel/YqeW-like"/>
</dbReference>
<feature type="transmembrane region" description="Helical" evidence="6">
    <location>
        <begin position="258"/>
        <end position="277"/>
    </location>
</feature>
<feature type="transmembrane region" description="Helical" evidence="6">
    <location>
        <begin position="53"/>
        <end position="75"/>
    </location>
</feature>
<dbReference type="NCBIfam" id="NF037997">
    <property type="entry name" value="Na_Pi_symport"/>
    <property type="match status" value="1"/>
</dbReference>
<feature type="transmembrane region" description="Helical" evidence="6">
    <location>
        <begin position="149"/>
        <end position="170"/>
    </location>
</feature>
<evidence type="ECO:0000256" key="2">
    <source>
        <dbReference type="ARBA" id="ARBA00022475"/>
    </source>
</evidence>
<evidence type="ECO:0000256" key="4">
    <source>
        <dbReference type="ARBA" id="ARBA00022989"/>
    </source>
</evidence>
<evidence type="ECO:0000256" key="6">
    <source>
        <dbReference type="SAM" id="Phobius"/>
    </source>
</evidence>
<evidence type="ECO:0000256" key="1">
    <source>
        <dbReference type="ARBA" id="ARBA00004651"/>
    </source>
</evidence>
<feature type="transmembrane region" description="Helical" evidence="6">
    <location>
        <begin position="176"/>
        <end position="202"/>
    </location>
</feature>
<keyword evidence="3 6" id="KW-0812">Transmembrane</keyword>
<proteinExistence type="predicted"/>
<evidence type="ECO:0000313" key="8">
    <source>
        <dbReference type="Proteomes" id="UP000799092"/>
    </source>
</evidence>
<feature type="transmembrane region" description="Helical" evidence="6">
    <location>
        <begin position="289"/>
        <end position="308"/>
    </location>
</feature>
<keyword evidence="2" id="KW-1003">Cell membrane</keyword>
<feature type="transmembrane region" description="Helical" evidence="6">
    <location>
        <begin position="328"/>
        <end position="349"/>
    </location>
</feature>
<comment type="subcellular location">
    <subcellularLocation>
        <location evidence="1">Cell membrane</location>
        <topology evidence="1">Multi-pass membrane protein</topology>
    </subcellularLocation>
</comment>
<evidence type="ECO:0000313" key="7">
    <source>
        <dbReference type="EMBL" id="MRH43079.1"/>
    </source>
</evidence>
<reference evidence="7" key="1">
    <citation type="submission" date="2019-11" db="EMBL/GenBank/DDBJ databases">
        <authorList>
            <person name="Li J."/>
        </authorList>
    </citation>
    <scope>NUCLEOTIDE SEQUENCE</scope>
    <source>
        <strain evidence="7">B6B</strain>
    </source>
</reference>
<dbReference type="PANTHER" id="PTHR10010:SF46">
    <property type="entry name" value="SODIUM-DEPENDENT PHOSPHATE TRANSPORT PROTEIN 2B"/>
    <property type="match status" value="1"/>
</dbReference>
<feature type="transmembrane region" description="Helical" evidence="6">
    <location>
        <begin position="95"/>
        <end position="128"/>
    </location>
</feature>
<dbReference type="NCBIfam" id="TIGR00704">
    <property type="entry name" value="NaPi_cotrn_rel"/>
    <property type="match status" value="1"/>
</dbReference>
<evidence type="ECO:0000256" key="5">
    <source>
        <dbReference type="ARBA" id="ARBA00023136"/>
    </source>
</evidence>
<dbReference type="GO" id="GO:0005886">
    <property type="term" value="C:plasma membrane"/>
    <property type="evidence" value="ECO:0007669"/>
    <property type="project" value="UniProtKB-SubCell"/>
</dbReference>
<dbReference type="Proteomes" id="UP000799092">
    <property type="component" value="Unassembled WGS sequence"/>
</dbReference>
<dbReference type="OrthoDB" id="9763003at2"/>
<comment type="caution">
    <text evidence="7">The sequence shown here is derived from an EMBL/GenBank/DDBJ whole genome shotgun (WGS) entry which is preliminary data.</text>
</comment>